<evidence type="ECO:0000313" key="1">
    <source>
        <dbReference type="EMBL" id="KKB61168.1"/>
    </source>
</evidence>
<gene>
    <name evidence="1" type="ORF">WM40_24755</name>
</gene>
<dbReference type="Gene3D" id="3.40.50.150">
    <property type="entry name" value="Vaccinia Virus protein VP39"/>
    <property type="match status" value="1"/>
</dbReference>
<dbReference type="Pfam" id="PF06080">
    <property type="entry name" value="DUF938"/>
    <property type="match status" value="1"/>
</dbReference>
<accession>A0A0F5JTM4</accession>
<keyword evidence="1" id="KW-0808">Transferase</keyword>
<dbReference type="SUPFAM" id="SSF53335">
    <property type="entry name" value="S-adenosyl-L-methionine-dependent methyltransferases"/>
    <property type="match status" value="1"/>
</dbReference>
<name>A0A0F5JTM4_9BURK</name>
<dbReference type="STRING" id="28092.WM40_24755"/>
<dbReference type="OrthoDB" id="9342562at2"/>
<keyword evidence="1" id="KW-0489">Methyltransferase</keyword>
<dbReference type="PANTHER" id="PTHR20974">
    <property type="entry name" value="UPF0585 PROTEIN CG18661"/>
    <property type="match status" value="1"/>
</dbReference>
<dbReference type="InterPro" id="IPR029063">
    <property type="entry name" value="SAM-dependent_MTases_sf"/>
</dbReference>
<organism evidence="1 2">
    <name type="scientific">Robbsia andropogonis</name>
    <dbReference type="NCBI Taxonomy" id="28092"/>
    <lineage>
        <taxon>Bacteria</taxon>
        <taxon>Pseudomonadati</taxon>
        <taxon>Pseudomonadota</taxon>
        <taxon>Betaproteobacteria</taxon>
        <taxon>Burkholderiales</taxon>
        <taxon>Burkholderiaceae</taxon>
        <taxon>Robbsia</taxon>
    </lineage>
</organism>
<dbReference type="PATRIC" id="fig|28092.6.peg.5842"/>
<evidence type="ECO:0000313" key="2">
    <source>
        <dbReference type="Proteomes" id="UP000033618"/>
    </source>
</evidence>
<dbReference type="PANTHER" id="PTHR20974:SF0">
    <property type="entry name" value="UPF0585 PROTEIN CG18661"/>
    <property type="match status" value="1"/>
</dbReference>
<reference evidence="1 2" key="1">
    <citation type="submission" date="2015-03" db="EMBL/GenBank/DDBJ databases">
        <title>Draft Genome Sequence of Burkholderia andropogonis type strain ICMP2807, isolated from Sorghum bicolor.</title>
        <authorList>
            <person name="Lopes-Santos L."/>
            <person name="Castro D.B."/>
            <person name="Ottoboni L.M."/>
            <person name="Park D."/>
            <person name="Weirc B.S."/>
            <person name="Destefano S.A."/>
        </authorList>
    </citation>
    <scope>NUCLEOTIDE SEQUENCE [LARGE SCALE GENOMIC DNA]</scope>
    <source>
        <strain evidence="1 2">ICMP2807</strain>
    </source>
</reference>
<dbReference type="InterPro" id="IPR010342">
    <property type="entry name" value="DUF938"/>
</dbReference>
<dbReference type="RefSeq" id="WP_046154297.1">
    <property type="nucleotide sequence ID" value="NZ_CADFGU010000032.1"/>
</dbReference>
<dbReference type="Proteomes" id="UP000033618">
    <property type="component" value="Unassembled WGS sequence"/>
</dbReference>
<keyword evidence="2" id="KW-1185">Reference proteome</keyword>
<protein>
    <submittedName>
        <fullName evidence="1">SAM-dependent methyltransferase</fullName>
    </submittedName>
</protein>
<dbReference type="AlphaFoldDB" id="A0A0F5JTM4"/>
<dbReference type="GO" id="GO:0008168">
    <property type="term" value="F:methyltransferase activity"/>
    <property type="evidence" value="ECO:0007669"/>
    <property type="project" value="UniProtKB-KW"/>
</dbReference>
<comment type="caution">
    <text evidence="1">The sequence shown here is derived from an EMBL/GenBank/DDBJ whole genome shotgun (WGS) entry which is preliminary data.</text>
</comment>
<proteinExistence type="predicted"/>
<sequence length="209" mass="22559">MHEQASSPVRRLSPSAERNRDPILHVLTRVLPKSGTVLEIASGTGQHAVHFAAALPAITWHPTDVDATARDSIEAWRKHAALPNLAAPLSLDVHQFPWPLPASAESLAAIVCINMIHISPWTAAQALFDGAQRYLAADGVLCLYGPYRHNGAHTAPSNAVFDAQLRATDERWGIRDLADVEALGTAAGLHLAEVVDMPANNLTLVFRRV</sequence>
<dbReference type="EMBL" id="LAQU01000064">
    <property type="protein sequence ID" value="KKB61168.1"/>
    <property type="molecule type" value="Genomic_DNA"/>
</dbReference>
<dbReference type="GO" id="GO:0032259">
    <property type="term" value="P:methylation"/>
    <property type="evidence" value="ECO:0007669"/>
    <property type="project" value="UniProtKB-KW"/>
</dbReference>